<reference evidence="3 4" key="1">
    <citation type="submission" date="2020-07" db="EMBL/GenBank/DDBJ databases">
        <title>Genomic Encyclopedia of Type Strains, Phase IV (KMG-V): Genome sequencing to study the core and pangenomes of soil and plant-associated prokaryotes.</title>
        <authorList>
            <person name="Whitman W."/>
        </authorList>
    </citation>
    <scope>NUCLEOTIDE SEQUENCE [LARGE SCALE GENOMIC DNA]</scope>
    <source>
        <strain evidence="3 4">RH2WT43</strain>
    </source>
</reference>
<dbReference type="GO" id="GO:0008168">
    <property type="term" value="F:methyltransferase activity"/>
    <property type="evidence" value="ECO:0007669"/>
    <property type="project" value="UniProtKB-KW"/>
</dbReference>
<dbReference type="InterPro" id="IPR014048">
    <property type="entry name" value="MethylDNA_cys_MeTrfase_DNA-bd"/>
</dbReference>
<gene>
    <name evidence="3" type="ORF">FHW12_002296</name>
</gene>
<dbReference type="GO" id="GO:0006281">
    <property type="term" value="P:DNA repair"/>
    <property type="evidence" value="ECO:0007669"/>
    <property type="project" value="InterPro"/>
</dbReference>
<dbReference type="Gene3D" id="1.10.10.10">
    <property type="entry name" value="Winged helix-like DNA-binding domain superfamily/Winged helix DNA-binding domain"/>
    <property type="match status" value="1"/>
</dbReference>
<dbReference type="RefSeq" id="WP_182531140.1">
    <property type="nucleotide sequence ID" value="NZ_JACGXL010000003.1"/>
</dbReference>
<dbReference type="SUPFAM" id="SSF46767">
    <property type="entry name" value="Methylated DNA-protein cysteine methyltransferase, C-terminal domain"/>
    <property type="match status" value="1"/>
</dbReference>
<keyword evidence="1" id="KW-0227">DNA damage</keyword>
<dbReference type="InterPro" id="IPR036388">
    <property type="entry name" value="WH-like_DNA-bd_sf"/>
</dbReference>
<dbReference type="Pfam" id="PF01035">
    <property type="entry name" value="DNA_binding_1"/>
    <property type="match status" value="1"/>
</dbReference>
<feature type="domain" description="Methylated-DNA-[protein]-cysteine S-methyltransferase DNA binding" evidence="2">
    <location>
        <begin position="12"/>
        <end position="92"/>
    </location>
</feature>
<dbReference type="GO" id="GO:0032259">
    <property type="term" value="P:methylation"/>
    <property type="evidence" value="ECO:0007669"/>
    <property type="project" value="UniProtKB-KW"/>
</dbReference>
<evidence type="ECO:0000256" key="1">
    <source>
        <dbReference type="ARBA" id="ARBA00022763"/>
    </source>
</evidence>
<dbReference type="InterPro" id="IPR036217">
    <property type="entry name" value="MethylDNA_cys_MeTrfase_DNAb"/>
</dbReference>
<dbReference type="CDD" id="cd06445">
    <property type="entry name" value="ATase"/>
    <property type="match status" value="1"/>
</dbReference>
<name>A0A839F205_9GAMM</name>
<dbReference type="Proteomes" id="UP000550401">
    <property type="component" value="Unassembled WGS sequence"/>
</dbReference>
<dbReference type="EMBL" id="JACGXL010000003">
    <property type="protein sequence ID" value="MBA8888072.1"/>
    <property type="molecule type" value="Genomic_DNA"/>
</dbReference>
<dbReference type="AlphaFoldDB" id="A0A839F205"/>
<evidence type="ECO:0000313" key="3">
    <source>
        <dbReference type="EMBL" id="MBA8888072.1"/>
    </source>
</evidence>
<evidence type="ECO:0000313" key="4">
    <source>
        <dbReference type="Proteomes" id="UP000550401"/>
    </source>
</evidence>
<keyword evidence="3" id="KW-0808">Transferase</keyword>
<evidence type="ECO:0000259" key="2">
    <source>
        <dbReference type="Pfam" id="PF01035"/>
    </source>
</evidence>
<dbReference type="PANTHER" id="PTHR42942">
    <property type="entry name" value="6-O-METHYLGUANINE DNA METHYLTRANSFERASE"/>
    <property type="match status" value="1"/>
</dbReference>
<sequence>MKSVRPEPPPAHHAIRAAIAAIPQGRVANYGEIARRAGLPGRARLVGTVLREAPSALGLPWYRVLRADGRIAFPPGSKAFREQVRHLAGEGVLVRGGRVDLAVHGWERDVDHLLWGPPAQTGKRKSARAES</sequence>
<proteinExistence type="predicted"/>
<keyword evidence="4" id="KW-1185">Reference proteome</keyword>
<dbReference type="InterPro" id="IPR052520">
    <property type="entry name" value="ATL_DNA_repair"/>
</dbReference>
<comment type="caution">
    <text evidence="3">The sequence shown here is derived from an EMBL/GenBank/DDBJ whole genome shotgun (WGS) entry which is preliminary data.</text>
</comment>
<accession>A0A839F205</accession>
<keyword evidence="3" id="KW-0489">Methyltransferase</keyword>
<organism evidence="3 4">
    <name type="scientific">Dokdonella fugitiva</name>
    <dbReference type="NCBI Taxonomy" id="328517"/>
    <lineage>
        <taxon>Bacteria</taxon>
        <taxon>Pseudomonadati</taxon>
        <taxon>Pseudomonadota</taxon>
        <taxon>Gammaproteobacteria</taxon>
        <taxon>Lysobacterales</taxon>
        <taxon>Rhodanobacteraceae</taxon>
        <taxon>Dokdonella</taxon>
    </lineage>
</organism>
<dbReference type="PANTHER" id="PTHR42942:SF1">
    <property type="entry name" value="ALKYLTRANSFERASE-LIKE PROTEIN 1"/>
    <property type="match status" value="1"/>
</dbReference>
<protein>
    <submittedName>
        <fullName evidence="3">Methylated-DNA-protein-cysteine methyltransferase-like protein</fullName>
    </submittedName>
</protein>